<name>A0A382E3I6_9ZZZZ</name>
<accession>A0A382E3I6</accession>
<dbReference type="PANTHER" id="PTHR35024">
    <property type="entry name" value="HYPOTHETICAL CYTOSOLIC PROTEIN"/>
    <property type="match status" value="1"/>
</dbReference>
<dbReference type="InterPro" id="IPR011004">
    <property type="entry name" value="Trimer_LpxA-like_sf"/>
</dbReference>
<organism evidence="1">
    <name type="scientific">marine metagenome</name>
    <dbReference type="NCBI Taxonomy" id="408172"/>
    <lineage>
        <taxon>unclassified sequences</taxon>
        <taxon>metagenomes</taxon>
        <taxon>ecological metagenomes</taxon>
    </lineage>
</organism>
<dbReference type="Pfam" id="PF04519">
    <property type="entry name" value="Bactofilin"/>
    <property type="match status" value="1"/>
</dbReference>
<protein>
    <recommendedName>
        <fullName evidence="2">Polymer-forming cytoskeletal protein</fullName>
    </recommendedName>
</protein>
<dbReference type="SUPFAM" id="SSF51161">
    <property type="entry name" value="Trimeric LpxA-like enzymes"/>
    <property type="match status" value="1"/>
</dbReference>
<gene>
    <name evidence="1" type="ORF">METZ01_LOCUS197843</name>
</gene>
<dbReference type="AlphaFoldDB" id="A0A382E3I6"/>
<dbReference type="PANTHER" id="PTHR35024:SF4">
    <property type="entry name" value="POLYMER-FORMING CYTOSKELETAL PROTEIN"/>
    <property type="match status" value="1"/>
</dbReference>
<proteinExistence type="predicted"/>
<dbReference type="EMBL" id="UINC01042397">
    <property type="protein sequence ID" value="SVB44989.1"/>
    <property type="molecule type" value="Genomic_DNA"/>
</dbReference>
<evidence type="ECO:0008006" key="2">
    <source>
        <dbReference type="Google" id="ProtNLM"/>
    </source>
</evidence>
<dbReference type="InterPro" id="IPR007607">
    <property type="entry name" value="BacA/B"/>
</dbReference>
<sequence>MVGPDAIIQGPIRLKEGIIIYGKVYGDVSTNGPIRIVQNGLVQGGVQGSDIRIGGTVIGDVTADGQVILGKNCVLKGDISYRKLLIEDGAQFEGKCDLVQNNDQKYQSSKSESNSD</sequence>
<evidence type="ECO:0000313" key="1">
    <source>
        <dbReference type="EMBL" id="SVB44989.1"/>
    </source>
</evidence>
<reference evidence="1" key="1">
    <citation type="submission" date="2018-05" db="EMBL/GenBank/DDBJ databases">
        <authorList>
            <person name="Lanie J.A."/>
            <person name="Ng W.-L."/>
            <person name="Kazmierczak K.M."/>
            <person name="Andrzejewski T.M."/>
            <person name="Davidsen T.M."/>
            <person name="Wayne K.J."/>
            <person name="Tettelin H."/>
            <person name="Glass J.I."/>
            <person name="Rusch D."/>
            <person name="Podicherti R."/>
            <person name="Tsui H.-C.T."/>
            <person name="Winkler M.E."/>
        </authorList>
    </citation>
    <scope>NUCLEOTIDE SEQUENCE</scope>
</reference>